<dbReference type="InterPro" id="IPR052913">
    <property type="entry name" value="Glycopeptide_resist_protein"/>
</dbReference>
<dbReference type="PANTHER" id="PTHR35788">
    <property type="entry name" value="EXPORTED PROTEIN-RELATED"/>
    <property type="match status" value="1"/>
</dbReference>
<dbReference type="InterPro" id="IPR007391">
    <property type="entry name" value="Vancomycin_resist_VanW"/>
</dbReference>
<dbReference type="EMBL" id="JAENIG010000009">
    <property type="protein sequence ID" value="MBK1855901.1"/>
    <property type="molecule type" value="Genomic_DNA"/>
</dbReference>
<gene>
    <name evidence="1" type="ORF">JIN83_13085</name>
</gene>
<evidence type="ECO:0000313" key="2">
    <source>
        <dbReference type="Proteomes" id="UP000634206"/>
    </source>
</evidence>
<protein>
    <submittedName>
        <fullName evidence="1">VanW family protein</fullName>
    </submittedName>
</protein>
<dbReference type="RefSeq" id="WP_309490515.1">
    <property type="nucleotide sequence ID" value="NZ_JAENIG010000009.1"/>
</dbReference>
<sequence>MHDRSNQLPTRRQALLFSAKVKLLQGRRMLMNLADGVSRHPRSDALSEAPVIASSSTPLWTEEHAAERDLTAGKVQNLRMACRALHGTVIPAGEVFSFWKQMGRTTRGKGYVVGRELREGCMIPNLGGGLCQLSNGLYNAALKAGCRIVERHAHSQVVAGSLAAVGRDATVFWNYVDLRFSYHAALRLEASLSKNHLHIRFLSEQSGDAMAPDSGSSPQPIEEVGNCFSCNVGGCFRNAPQDATKQDLGRTAVLLDSYVPEFQQWLNTHLQADDRVLCPINARRYRAPAYRWKNPTATPFRYATALTLLRSLRLRFLSQNGGALQRTLMEFDQKLAATYARRIDFRVTHLIVSQNLLPHLWRLGVMGGRTFDVLATRYPLGEIQSRLNSAHIKHARSSTLNDFRVDASLCEIEQEALSHAQRIFTAHHGVADAMPGKVTRLPWVVPQVEVRSHTPHSPLMIGFPASPLGKKGVYELQEALQGMDVTVLVLGNADEGVDLPNSRQASLSEIMQCDLVVLPAHIEHSPRPLLRALAMGVPVIATKACGLPAQEGLTLLEEPDVTALRKLIQTFAQSVRP</sequence>
<dbReference type="Pfam" id="PF13692">
    <property type="entry name" value="Glyco_trans_1_4"/>
    <property type="match status" value="1"/>
</dbReference>
<comment type="caution">
    <text evidence="1">The sequence shown here is derived from an EMBL/GenBank/DDBJ whole genome shotgun (WGS) entry which is preliminary data.</text>
</comment>
<reference evidence="1" key="1">
    <citation type="submission" date="2021-01" db="EMBL/GenBank/DDBJ databases">
        <title>Modified the classification status of verrucomicrobia.</title>
        <authorList>
            <person name="Feng X."/>
        </authorList>
    </citation>
    <scope>NUCLEOTIDE SEQUENCE</scope>
    <source>
        <strain evidence="1">5K15</strain>
    </source>
</reference>
<dbReference type="SUPFAM" id="SSF53756">
    <property type="entry name" value="UDP-Glycosyltransferase/glycogen phosphorylase"/>
    <property type="match status" value="1"/>
</dbReference>
<dbReference type="Proteomes" id="UP000634206">
    <property type="component" value="Unassembled WGS sequence"/>
</dbReference>
<organism evidence="1 2">
    <name type="scientific">Oceaniferula flava</name>
    <dbReference type="NCBI Taxonomy" id="2800421"/>
    <lineage>
        <taxon>Bacteria</taxon>
        <taxon>Pseudomonadati</taxon>
        <taxon>Verrucomicrobiota</taxon>
        <taxon>Verrucomicrobiia</taxon>
        <taxon>Verrucomicrobiales</taxon>
        <taxon>Verrucomicrobiaceae</taxon>
        <taxon>Oceaniferula</taxon>
    </lineage>
</organism>
<proteinExistence type="predicted"/>
<dbReference type="Gene3D" id="3.40.50.2000">
    <property type="entry name" value="Glycogen Phosphorylase B"/>
    <property type="match status" value="1"/>
</dbReference>
<evidence type="ECO:0000313" key="1">
    <source>
        <dbReference type="EMBL" id="MBK1855901.1"/>
    </source>
</evidence>
<dbReference type="AlphaFoldDB" id="A0AAE2SCW9"/>
<dbReference type="Pfam" id="PF04294">
    <property type="entry name" value="VanW"/>
    <property type="match status" value="1"/>
</dbReference>
<name>A0AAE2SCW9_9BACT</name>
<keyword evidence="2" id="KW-1185">Reference proteome</keyword>
<accession>A0AAE2SCW9</accession>
<dbReference type="PANTHER" id="PTHR35788:SF1">
    <property type="entry name" value="EXPORTED PROTEIN"/>
    <property type="match status" value="1"/>
</dbReference>